<accession>R0LY37</accession>
<gene>
    <name evidence="1" type="ORF">Anapl_10410</name>
</gene>
<name>R0LY37_ANAPL</name>
<reference evidence="2" key="1">
    <citation type="journal article" date="2013" name="Nat. Genet.">
        <title>The duck genome and transcriptome provide insight into an avian influenza virus reservoir species.</title>
        <authorList>
            <person name="Huang Y."/>
            <person name="Li Y."/>
            <person name="Burt D.W."/>
            <person name="Chen H."/>
            <person name="Zhang Y."/>
            <person name="Qian W."/>
            <person name="Kim H."/>
            <person name="Gan S."/>
            <person name="Zhao Y."/>
            <person name="Li J."/>
            <person name="Yi K."/>
            <person name="Feng H."/>
            <person name="Zhu P."/>
            <person name="Li B."/>
            <person name="Liu Q."/>
            <person name="Fairley S."/>
            <person name="Magor K.E."/>
            <person name="Du Z."/>
            <person name="Hu X."/>
            <person name="Goodman L."/>
            <person name="Tafer H."/>
            <person name="Vignal A."/>
            <person name="Lee T."/>
            <person name="Kim K.W."/>
            <person name="Sheng Z."/>
            <person name="An Y."/>
            <person name="Searle S."/>
            <person name="Herrero J."/>
            <person name="Groenen M.A."/>
            <person name="Crooijmans R.P."/>
            <person name="Faraut T."/>
            <person name="Cai Q."/>
            <person name="Webster R.G."/>
            <person name="Aldridge J.R."/>
            <person name="Warren W.C."/>
            <person name="Bartschat S."/>
            <person name="Kehr S."/>
            <person name="Marz M."/>
            <person name="Stadler P.F."/>
            <person name="Smith J."/>
            <person name="Kraus R.H."/>
            <person name="Zhao Y."/>
            <person name="Ren L."/>
            <person name="Fei J."/>
            <person name="Morisson M."/>
            <person name="Kaiser P."/>
            <person name="Griffin D.K."/>
            <person name="Rao M."/>
            <person name="Pitel F."/>
            <person name="Wang J."/>
            <person name="Li N."/>
        </authorList>
    </citation>
    <scope>NUCLEOTIDE SEQUENCE [LARGE SCALE GENOMIC DNA]</scope>
</reference>
<dbReference type="EMBL" id="KB742694">
    <property type="protein sequence ID" value="EOB05368.1"/>
    <property type="molecule type" value="Genomic_DNA"/>
</dbReference>
<organism evidence="1 2">
    <name type="scientific">Anas platyrhynchos</name>
    <name type="common">Mallard</name>
    <name type="synonym">Anas boschas</name>
    <dbReference type="NCBI Taxonomy" id="8839"/>
    <lineage>
        <taxon>Eukaryota</taxon>
        <taxon>Metazoa</taxon>
        <taxon>Chordata</taxon>
        <taxon>Craniata</taxon>
        <taxon>Vertebrata</taxon>
        <taxon>Euteleostomi</taxon>
        <taxon>Archelosauria</taxon>
        <taxon>Archosauria</taxon>
        <taxon>Dinosauria</taxon>
        <taxon>Saurischia</taxon>
        <taxon>Theropoda</taxon>
        <taxon>Coelurosauria</taxon>
        <taxon>Aves</taxon>
        <taxon>Neognathae</taxon>
        <taxon>Galloanserae</taxon>
        <taxon>Anseriformes</taxon>
        <taxon>Anatidae</taxon>
        <taxon>Anatinae</taxon>
        <taxon>Anas</taxon>
    </lineage>
</organism>
<dbReference type="Proteomes" id="UP000296049">
    <property type="component" value="Unassembled WGS sequence"/>
</dbReference>
<proteinExistence type="predicted"/>
<protein>
    <submittedName>
        <fullName evidence="1">Uncharacterized protein</fullName>
    </submittedName>
</protein>
<keyword evidence="2" id="KW-1185">Reference proteome</keyword>
<evidence type="ECO:0000313" key="1">
    <source>
        <dbReference type="EMBL" id="EOB05368.1"/>
    </source>
</evidence>
<evidence type="ECO:0000313" key="2">
    <source>
        <dbReference type="Proteomes" id="UP000296049"/>
    </source>
</evidence>
<dbReference type="AlphaFoldDB" id="R0LY37"/>
<sequence>MHCDYICTGQESCRLDAVFEVTEMIQSRFIAGSRKAGEKERGAAVPVVPRSAFQVELKGGMTPAASAGNCRPPELLGVGAAALVDGSDLHSFTERVFAAEISFINPSCQCECLYAGTGIYRCKRSAVDVHVEVHGRLRLAFSNDSQLREPGASSTECFSVLLQDPQSSIFPAYT</sequence>